<dbReference type="EMBL" id="JH930469">
    <property type="protein sequence ID" value="EKM59229.1"/>
    <property type="molecule type" value="Genomic_DNA"/>
</dbReference>
<dbReference type="InterPro" id="IPR048519">
    <property type="entry name" value="Gfd2/YDR514C-like_C"/>
</dbReference>
<dbReference type="AlphaFoldDB" id="K5WJC2"/>
<dbReference type="Proteomes" id="UP000008370">
    <property type="component" value="Unassembled WGS sequence"/>
</dbReference>
<dbReference type="GeneID" id="18920520"/>
<dbReference type="Gene3D" id="3.30.420.10">
    <property type="entry name" value="Ribonuclease H-like superfamily/Ribonuclease H"/>
    <property type="match status" value="1"/>
</dbReference>
<feature type="region of interest" description="Disordered" evidence="1">
    <location>
        <begin position="360"/>
        <end position="410"/>
    </location>
</feature>
<evidence type="ECO:0000256" key="1">
    <source>
        <dbReference type="SAM" id="MobiDB-lite"/>
    </source>
</evidence>
<gene>
    <name evidence="3" type="ORF">PHACADRAFT_85898</name>
</gene>
<organism evidence="3 4">
    <name type="scientific">Phanerochaete carnosa (strain HHB-10118-sp)</name>
    <name type="common">White-rot fungus</name>
    <name type="synonym">Peniophora carnosa</name>
    <dbReference type="NCBI Taxonomy" id="650164"/>
    <lineage>
        <taxon>Eukaryota</taxon>
        <taxon>Fungi</taxon>
        <taxon>Dikarya</taxon>
        <taxon>Basidiomycota</taxon>
        <taxon>Agaricomycotina</taxon>
        <taxon>Agaricomycetes</taxon>
        <taxon>Polyporales</taxon>
        <taxon>Phanerochaetaceae</taxon>
        <taxon>Phanerochaete</taxon>
    </lineage>
</organism>
<dbReference type="PANTHER" id="PTHR28083">
    <property type="entry name" value="GOOD FOR FULL DBP5 ACTIVITY PROTEIN 2"/>
    <property type="match status" value="1"/>
</dbReference>
<name>K5WJC2_PHACS</name>
<dbReference type="KEGG" id="pco:PHACADRAFT_85898"/>
<evidence type="ECO:0000259" key="2">
    <source>
        <dbReference type="Pfam" id="PF21762"/>
    </source>
</evidence>
<dbReference type="GO" id="GO:0003676">
    <property type="term" value="F:nucleic acid binding"/>
    <property type="evidence" value="ECO:0007669"/>
    <property type="project" value="InterPro"/>
</dbReference>
<evidence type="ECO:0000313" key="3">
    <source>
        <dbReference type="EMBL" id="EKM59229.1"/>
    </source>
</evidence>
<feature type="compositionally biased region" description="Acidic residues" evidence="1">
    <location>
        <begin position="383"/>
        <end position="395"/>
    </location>
</feature>
<dbReference type="PANTHER" id="PTHR28083:SF1">
    <property type="entry name" value="GOOD FOR FULL DBP5 ACTIVITY PROTEIN 2"/>
    <property type="match status" value="1"/>
</dbReference>
<accession>K5WJC2</accession>
<dbReference type="InterPro" id="IPR012337">
    <property type="entry name" value="RNaseH-like_sf"/>
</dbReference>
<dbReference type="OrthoDB" id="5953249at2759"/>
<dbReference type="InterPro" id="IPR040151">
    <property type="entry name" value="Gfd2/YDR514C-like"/>
</dbReference>
<dbReference type="STRING" id="650164.K5WJC2"/>
<evidence type="ECO:0000313" key="4">
    <source>
        <dbReference type="Proteomes" id="UP000008370"/>
    </source>
</evidence>
<keyword evidence="4" id="KW-1185">Reference proteome</keyword>
<dbReference type="Pfam" id="PF21762">
    <property type="entry name" value="DEDDh_C"/>
    <property type="match status" value="1"/>
</dbReference>
<dbReference type="HOGENOM" id="CLU_046155_0_0_1"/>
<feature type="domain" description="Gfd2/YDR514C-like C-terminal" evidence="2">
    <location>
        <begin position="165"/>
        <end position="353"/>
    </location>
</feature>
<dbReference type="InParanoid" id="K5WJC2"/>
<reference evidence="3 4" key="1">
    <citation type="journal article" date="2012" name="BMC Genomics">
        <title>Comparative genomics of the white-rot fungi, Phanerochaete carnosa and P. chrysosporium, to elucidate the genetic basis of the distinct wood types they colonize.</title>
        <authorList>
            <person name="Suzuki H."/>
            <person name="MacDonald J."/>
            <person name="Syed K."/>
            <person name="Salamov A."/>
            <person name="Hori C."/>
            <person name="Aerts A."/>
            <person name="Henrissat B."/>
            <person name="Wiebenga A."/>
            <person name="vanKuyk P.A."/>
            <person name="Barry K."/>
            <person name="Lindquist E."/>
            <person name="LaButti K."/>
            <person name="Lapidus A."/>
            <person name="Lucas S."/>
            <person name="Coutinho P."/>
            <person name="Gong Y."/>
            <person name="Samejima M."/>
            <person name="Mahadevan R."/>
            <person name="Abou-Zaid M."/>
            <person name="de Vries R.P."/>
            <person name="Igarashi K."/>
            <person name="Yadav J.S."/>
            <person name="Grigoriev I.V."/>
            <person name="Master E.R."/>
        </authorList>
    </citation>
    <scope>NUCLEOTIDE SEQUENCE [LARGE SCALE GENOMIC DNA]</scope>
    <source>
        <strain evidence="3 4">HHB-10118-sp</strain>
    </source>
</reference>
<proteinExistence type="predicted"/>
<dbReference type="InterPro" id="IPR036397">
    <property type="entry name" value="RNaseH_sf"/>
</dbReference>
<dbReference type="GO" id="GO:0005634">
    <property type="term" value="C:nucleus"/>
    <property type="evidence" value="ECO:0007669"/>
    <property type="project" value="TreeGrafter"/>
</dbReference>
<protein>
    <recommendedName>
        <fullName evidence="2">Gfd2/YDR514C-like C-terminal domain-containing protein</fullName>
    </recommendedName>
</protein>
<dbReference type="SUPFAM" id="SSF53098">
    <property type="entry name" value="Ribonuclease H-like"/>
    <property type="match status" value="1"/>
</dbReference>
<dbReference type="RefSeq" id="XP_007391797.1">
    <property type="nucleotide sequence ID" value="XM_007391735.1"/>
</dbReference>
<sequence>MGLPVVHGYYRFTDVFFEWAKAIPDEEDRGPLRAIISPAALVDPAHPLRKPGVDGIELYIATFPSGESRPVFSSAQLEFVQQWLFAMGLTKEPIPLPGSDWLILREDMASLSPEIFNRADQLKKTTKMIEKNNKRLKGAGNPLLTARRLKFERVRELWAEKAGAWLAIDIEAWERDHTVLTEFGWSRIRWTDGEMVEDKAHWIVDEYKNYRNGTYVPDRRMNYDYGESEFVPKRQLKERVANLINESAPAGPLFLIFHDASQDIKYLQSSAIQAPLTNLSSVLPDATPKDGMFSIDSAELISALEGETNRNKRSLERTCQLLGVANEEPQYNRENLHNAGNDAHATMLCLKSMAMGESIDTQREKRWPGQTSATEPKTIFTPYEDESDESEEDPEAIMREAGGYNGEDYS</sequence>